<evidence type="ECO:0000313" key="2">
    <source>
        <dbReference type="Proteomes" id="UP000295367"/>
    </source>
</evidence>
<protein>
    <recommendedName>
        <fullName evidence="3">Protein involved in plasmid replication-relaxation</fullName>
    </recommendedName>
</protein>
<dbReference type="AlphaFoldDB" id="A0A4R3XSN8"/>
<dbReference type="Proteomes" id="UP000295367">
    <property type="component" value="Unassembled WGS sequence"/>
</dbReference>
<evidence type="ECO:0008006" key="3">
    <source>
        <dbReference type="Google" id="ProtNLM"/>
    </source>
</evidence>
<proteinExistence type="predicted"/>
<comment type="caution">
    <text evidence="1">The sequence shown here is derived from an EMBL/GenBank/DDBJ whole genome shotgun (WGS) entry which is preliminary data.</text>
</comment>
<reference evidence="1 2" key="1">
    <citation type="submission" date="2019-03" db="EMBL/GenBank/DDBJ databases">
        <title>Genomic Encyclopedia of Type Strains, Phase IV (KMG-IV): sequencing the most valuable type-strain genomes for metagenomic binning, comparative biology and taxonomic classification.</title>
        <authorList>
            <person name="Goeker M."/>
        </authorList>
    </citation>
    <scope>NUCLEOTIDE SEQUENCE [LARGE SCALE GENOMIC DNA]</scope>
    <source>
        <strain evidence="1 2">DSM 100309</strain>
    </source>
</reference>
<organism evidence="1 2">
    <name type="scientific">Sulfurirhabdus autotrophica</name>
    <dbReference type="NCBI Taxonomy" id="1706046"/>
    <lineage>
        <taxon>Bacteria</taxon>
        <taxon>Pseudomonadati</taxon>
        <taxon>Pseudomonadota</taxon>
        <taxon>Betaproteobacteria</taxon>
        <taxon>Nitrosomonadales</taxon>
        <taxon>Sulfuricellaceae</taxon>
        <taxon>Sulfurirhabdus</taxon>
    </lineage>
</organism>
<dbReference type="EMBL" id="SMCO01000024">
    <property type="protein sequence ID" value="TCV81256.1"/>
    <property type="molecule type" value="Genomic_DNA"/>
</dbReference>
<sequence>MQPEKKAPSKEIARDREIEILRYLHVFGYLTAQQIAALVYSHASQKDRLARRTLQRMEGANLIIRKSGGFNAPDHHTLSEPGACLLSSLTGLNASSGKDLVREISKHRDAANWAGIKLLQEGYNIWTERDIQSVGESARNPMRSPIKNVGGKVPDLLAVDSNRLVTWVEVEASVRGGRDLKKLANWLINTAFPISGNRIPLNPPADDLWLDRVRFIMTEKHIASFPQRLERQLMSLLGPSYQSEFWTNQIEFHRVWTNESWTGFENPPL</sequence>
<accession>A0A4R3XSN8</accession>
<keyword evidence="2" id="KW-1185">Reference proteome</keyword>
<name>A0A4R3XSN8_9PROT</name>
<gene>
    <name evidence="1" type="ORF">EDC63_1244</name>
</gene>
<evidence type="ECO:0000313" key="1">
    <source>
        <dbReference type="EMBL" id="TCV81256.1"/>
    </source>
</evidence>